<gene>
    <name evidence="5" type="ORF">EV193_10838</name>
</gene>
<comment type="cofactor">
    <cofactor evidence="1">
        <name>pyridoxal 5'-phosphate</name>
        <dbReference type="ChEBI" id="CHEBI:597326"/>
    </cofactor>
</comment>
<organism evidence="5 6">
    <name type="scientific">Herbihabitans rhizosphaerae</name>
    <dbReference type="NCBI Taxonomy" id="1872711"/>
    <lineage>
        <taxon>Bacteria</taxon>
        <taxon>Bacillati</taxon>
        <taxon>Actinomycetota</taxon>
        <taxon>Actinomycetes</taxon>
        <taxon>Pseudonocardiales</taxon>
        <taxon>Pseudonocardiaceae</taxon>
        <taxon>Herbihabitans</taxon>
    </lineage>
</organism>
<name>A0A4Q7KIE8_9PSEU</name>
<feature type="domain" description="Aromatic amino acid beta-eliminating lyase/threonine aldolase" evidence="4">
    <location>
        <begin position="40"/>
        <end position="283"/>
    </location>
</feature>
<evidence type="ECO:0000256" key="3">
    <source>
        <dbReference type="ARBA" id="ARBA00022898"/>
    </source>
</evidence>
<dbReference type="InterPro" id="IPR015424">
    <property type="entry name" value="PyrdxlP-dep_Trfase"/>
</dbReference>
<dbReference type="GO" id="GO:0006545">
    <property type="term" value="P:glycine biosynthetic process"/>
    <property type="evidence" value="ECO:0007669"/>
    <property type="project" value="TreeGrafter"/>
</dbReference>
<dbReference type="InterPro" id="IPR001597">
    <property type="entry name" value="ArAA_b-elim_lyase/Thr_aldolase"/>
</dbReference>
<evidence type="ECO:0000256" key="2">
    <source>
        <dbReference type="ARBA" id="ARBA00006966"/>
    </source>
</evidence>
<dbReference type="GO" id="GO:0005829">
    <property type="term" value="C:cytosol"/>
    <property type="evidence" value="ECO:0007669"/>
    <property type="project" value="TreeGrafter"/>
</dbReference>
<dbReference type="InterPro" id="IPR015421">
    <property type="entry name" value="PyrdxlP-dep_Trfase_major"/>
</dbReference>
<dbReference type="PANTHER" id="PTHR48097">
    <property type="entry name" value="L-THREONINE ALDOLASE-RELATED"/>
    <property type="match status" value="1"/>
</dbReference>
<evidence type="ECO:0000313" key="5">
    <source>
        <dbReference type="EMBL" id="RZS34690.1"/>
    </source>
</evidence>
<evidence type="ECO:0000256" key="1">
    <source>
        <dbReference type="ARBA" id="ARBA00001933"/>
    </source>
</evidence>
<dbReference type="Gene3D" id="3.40.640.10">
    <property type="entry name" value="Type I PLP-dependent aspartate aminotransferase-like (Major domain)"/>
    <property type="match status" value="1"/>
</dbReference>
<dbReference type="GO" id="GO:0008732">
    <property type="term" value="F:L-allo-threonine aldolase activity"/>
    <property type="evidence" value="ECO:0007669"/>
    <property type="project" value="TreeGrafter"/>
</dbReference>
<comment type="caution">
    <text evidence="5">The sequence shown here is derived from an EMBL/GenBank/DDBJ whole genome shotgun (WGS) entry which is preliminary data.</text>
</comment>
<protein>
    <submittedName>
        <fullName evidence="5">L-threonine aldolase</fullName>
    </submittedName>
</protein>
<dbReference type="AlphaFoldDB" id="A0A4Q7KIE8"/>
<dbReference type="PANTHER" id="PTHR48097:SF9">
    <property type="entry name" value="L-THREONINE ALDOLASE"/>
    <property type="match status" value="1"/>
</dbReference>
<comment type="similarity">
    <text evidence="2">Belongs to the threonine aldolase family.</text>
</comment>
<dbReference type="SUPFAM" id="SSF53383">
    <property type="entry name" value="PLP-dependent transferases"/>
    <property type="match status" value="1"/>
</dbReference>
<dbReference type="InterPro" id="IPR015422">
    <property type="entry name" value="PyrdxlP-dep_Trfase_small"/>
</dbReference>
<dbReference type="Gene3D" id="3.90.1150.10">
    <property type="entry name" value="Aspartate Aminotransferase, domain 1"/>
    <property type="match status" value="1"/>
</dbReference>
<dbReference type="GO" id="GO:0006567">
    <property type="term" value="P:L-threonine catabolic process"/>
    <property type="evidence" value="ECO:0007669"/>
    <property type="project" value="TreeGrafter"/>
</dbReference>
<proteinExistence type="inferred from homology"/>
<dbReference type="EMBL" id="SGWQ01000008">
    <property type="protein sequence ID" value="RZS34690.1"/>
    <property type="molecule type" value="Genomic_DNA"/>
</dbReference>
<evidence type="ECO:0000259" key="4">
    <source>
        <dbReference type="Pfam" id="PF01212"/>
    </source>
</evidence>
<keyword evidence="6" id="KW-1185">Reference proteome</keyword>
<dbReference type="Pfam" id="PF01212">
    <property type="entry name" value="Beta_elim_lyase"/>
    <property type="match status" value="1"/>
</dbReference>
<accession>A0A4Q7KIE8</accession>
<sequence length="354" mass="38711">MTDGPRRRAVSIAGAPQRDPDLAVEVLRGRVEARGREWEAVSRLEERIAGLLGKTAAVMFPTGTMAQQVALRLHADRRGVRSVAFHPHCHLEVHEHKGYSVVHGLNAVLVGRRQALVELSDLDEVAEPLAALLLELPQRDLGGRLPAWDDLVAQTSWARERGVATHMDGARLWLAQPFYDRTYAEIAGLFDTVFVAFDKELMGSYGAVLAGDHDLIARATVWRNRLGGNVSRAWPFALLAERGLDEVMPRMAEFAERARKLAAAVADLEGVRVVPGVPQTSMLHLYLEAPADAVAATSEALLAERRVALPLYVEPAELSGTSVIEVSVSEQLDEVTDAEFGDLVAELLMRARST</sequence>
<dbReference type="OrthoDB" id="9774495at2"/>
<dbReference type="Proteomes" id="UP000294257">
    <property type="component" value="Unassembled WGS sequence"/>
</dbReference>
<reference evidence="5 6" key="1">
    <citation type="submission" date="2019-02" db="EMBL/GenBank/DDBJ databases">
        <title>Genomic Encyclopedia of Type Strains, Phase IV (KMG-IV): sequencing the most valuable type-strain genomes for metagenomic binning, comparative biology and taxonomic classification.</title>
        <authorList>
            <person name="Goeker M."/>
        </authorList>
    </citation>
    <scope>NUCLEOTIDE SEQUENCE [LARGE SCALE GENOMIC DNA]</scope>
    <source>
        <strain evidence="5 6">DSM 101727</strain>
    </source>
</reference>
<dbReference type="RefSeq" id="WP_130346154.1">
    <property type="nucleotide sequence ID" value="NZ_SGWQ01000008.1"/>
</dbReference>
<keyword evidence="3" id="KW-0663">Pyridoxal phosphate</keyword>
<evidence type="ECO:0000313" key="6">
    <source>
        <dbReference type="Proteomes" id="UP000294257"/>
    </source>
</evidence>